<dbReference type="Pfam" id="PF14300">
    <property type="entry name" value="DMP19"/>
    <property type="match status" value="1"/>
</dbReference>
<feature type="domain" description="DNA mimic protein DMP19 C-terminal" evidence="1">
    <location>
        <begin position="60"/>
        <end position="182"/>
    </location>
</feature>
<dbReference type="Proteomes" id="UP000682811">
    <property type="component" value="Unassembled WGS sequence"/>
</dbReference>
<proteinExistence type="predicted"/>
<keyword evidence="3" id="KW-1185">Reference proteome</keyword>
<dbReference type="EMBL" id="BORT01000001">
    <property type="protein sequence ID" value="GIO45277.1"/>
    <property type="molecule type" value="Genomic_DNA"/>
</dbReference>
<reference evidence="2 3" key="1">
    <citation type="submission" date="2021-03" db="EMBL/GenBank/DDBJ databases">
        <title>Antimicrobial resistance genes in bacteria isolated from Japanese honey, and their potential for conferring macrolide and lincosamide resistance in the American foulbrood pathogen Paenibacillus larvae.</title>
        <authorList>
            <person name="Okamoto M."/>
            <person name="Kumagai M."/>
            <person name="Kanamori H."/>
            <person name="Takamatsu D."/>
        </authorList>
    </citation>
    <scope>NUCLEOTIDE SEQUENCE [LARGE SCALE GENOMIC DNA]</scope>
    <source>
        <strain evidence="2 3">J34TS1</strain>
    </source>
</reference>
<organism evidence="2 3">
    <name type="scientific">Paenibacillus azoreducens</name>
    <dbReference type="NCBI Taxonomy" id="116718"/>
    <lineage>
        <taxon>Bacteria</taxon>
        <taxon>Bacillati</taxon>
        <taxon>Bacillota</taxon>
        <taxon>Bacilli</taxon>
        <taxon>Bacillales</taxon>
        <taxon>Paenibacillaceae</taxon>
        <taxon>Paenibacillus</taxon>
    </lineage>
</organism>
<sequence length="194" mass="22589">MSGAIFKYYFEGEPMELHKILNELISWETLHQGSAEDIVSEICMNLYSDRGIQARTYFEQLPMWLQDIILIIDFDTELNMNGIIGFLENSSGQYLDETIDSLKRIGADQDYLTLHNIKLILMSSGIDPSLLRANLNNQSEYTISSSQMIHGLDFDEVLDEAENLYLNQDRNIFENLFEYVEMNRSLFIREMEEC</sequence>
<accession>A0A919YB27</accession>
<evidence type="ECO:0000259" key="1">
    <source>
        <dbReference type="Pfam" id="PF14300"/>
    </source>
</evidence>
<evidence type="ECO:0000313" key="2">
    <source>
        <dbReference type="EMBL" id="GIO45277.1"/>
    </source>
</evidence>
<comment type="caution">
    <text evidence="2">The sequence shown here is derived from an EMBL/GenBank/DDBJ whole genome shotgun (WGS) entry which is preliminary data.</text>
</comment>
<gene>
    <name evidence="2" type="ORF">J34TS1_00420</name>
</gene>
<dbReference type="InterPro" id="IPR025402">
    <property type="entry name" value="DMP19_C"/>
</dbReference>
<dbReference type="AlphaFoldDB" id="A0A919YB27"/>
<dbReference type="Gene3D" id="1.20.1420.60">
    <property type="match status" value="1"/>
</dbReference>
<name>A0A919YB27_9BACL</name>
<protein>
    <recommendedName>
        <fullName evidence="1">DNA mimic protein DMP19 C-terminal domain-containing protein</fullName>
    </recommendedName>
</protein>
<evidence type="ECO:0000313" key="3">
    <source>
        <dbReference type="Proteomes" id="UP000682811"/>
    </source>
</evidence>